<dbReference type="EMBL" id="DTDV01000015">
    <property type="protein sequence ID" value="HGK23931.1"/>
    <property type="molecule type" value="Genomic_DNA"/>
</dbReference>
<dbReference type="InterPro" id="IPR008007">
    <property type="entry name" value="Peptidase_M42"/>
</dbReference>
<dbReference type="NCBIfam" id="TIGR01883">
    <property type="entry name" value="PepT-like"/>
    <property type="match status" value="1"/>
</dbReference>
<keyword evidence="2" id="KW-0645">Protease</keyword>
<sequence>MLSKDRLINTFMDLVKISSLSLKEGDFSSFLKSKLEDLGLRVVEDNAGKILGGNSGNLYAYLEGDGDPILISAHMDTVSPGENISPKIANGYIVSDGNTILGADDKAAISAIIEALQTIRERSEKTRRVEFLFTIGEEIGLVGAKNVDHSLIKSQEGYVFDGEGKVGTLILRAPTHDRFYLTVYGRASHAGTSPEKGINAILLASEFLLNFSWGRVDDFTTANVGVIRGGRATNIVPDEVYLEGEFRSLNEDRIYSLWQEFEEKLRKMIEKGAKYDLRKENLYKGFSIDENEEVVKRIVRVLNNMGKKVELTYTMGGSDANILNSYGIRTINVGIGMENAHSKEERISIDNLYDTAVLIYNLIRG</sequence>
<evidence type="ECO:0000256" key="5">
    <source>
        <dbReference type="ARBA" id="ARBA00022833"/>
    </source>
</evidence>
<evidence type="ECO:0000256" key="4">
    <source>
        <dbReference type="ARBA" id="ARBA00022801"/>
    </source>
</evidence>
<comment type="cofactor">
    <cofactor evidence="1">
        <name>Zn(2+)</name>
        <dbReference type="ChEBI" id="CHEBI:29105"/>
    </cofactor>
</comment>
<dbReference type="GO" id="GO:0008237">
    <property type="term" value="F:metallopeptidase activity"/>
    <property type="evidence" value="ECO:0007669"/>
    <property type="project" value="UniProtKB-KW"/>
</dbReference>
<keyword evidence="3 8" id="KW-0479">Metal-binding</keyword>
<evidence type="ECO:0000256" key="7">
    <source>
        <dbReference type="PIRNR" id="PIRNR001123"/>
    </source>
</evidence>
<evidence type="ECO:0000256" key="1">
    <source>
        <dbReference type="ARBA" id="ARBA00001947"/>
    </source>
</evidence>
<dbReference type="InterPro" id="IPR036264">
    <property type="entry name" value="Bact_exopeptidase_dim_dom"/>
</dbReference>
<feature type="domain" description="Peptidase M20 dimerisation" evidence="9">
    <location>
        <begin position="179"/>
        <end position="269"/>
    </location>
</feature>
<keyword evidence="5" id="KW-0862">Zinc</keyword>
<evidence type="ECO:0000256" key="2">
    <source>
        <dbReference type="ARBA" id="ARBA00022670"/>
    </source>
</evidence>
<dbReference type="Pfam" id="PF01546">
    <property type="entry name" value="Peptidase_M20"/>
    <property type="match status" value="1"/>
</dbReference>
<dbReference type="PANTHER" id="PTHR42994">
    <property type="entry name" value="PEPTIDASE T"/>
    <property type="match status" value="1"/>
</dbReference>
<dbReference type="RefSeq" id="WP_149123158.1">
    <property type="nucleotide sequence ID" value="NZ_VTFL01000006.1"/>
</dbReference>
<protein>
    <submittedName>
        <fullName evidence="10">M20/M25/M40 family metallo-hydrolase</fullName>
    </submittedName>
</protein>
<dbReference type="AlphaFoldDB" id="A0A7V4DYX0"/>
<comment type="similarity">
    <text evidence="7">Belongs to the peptidase M42 family.</text>
</comment>
<keyword evidence="4 10" id="KW-0378">Hydrolase</keyword>
<dbReference type="InterPro" id="IPR002933">
    <property type="entry name" value="Peptidase_M20"/>
</dbReference>
<dbReference type="InterPro" id="IPR001261">
    <property type="entry name" value="ArgE/DapE_CS"/>
</dbReference>
<dbReference type="InterPro" id="IPR011650">
    <property type="entry name" value="Peptidase_M20_dimer"/>
</dbReference>
<comment type="cofactor">
    <cofactor evidence="8">
        <name>a divalent metal cation</name>
        <dbReference type="ChEBI" id="CHEBI:60240"/>
    </cofactor>
    <text evidence="8">Binds 2 divalent metal cations per subunit.</text>
</comment>
<proteinExistence type="inferred from homology"/>
<evidence type="ECO:0000256" key="8">
    <source>
        <dbReference type="PIRSR" id="PIRSR001123-2"/>
    </source>
</evidence>
<dbReference type="InterPro" id="IPR010162">
    <property type="entry name" value="PepT-like"/>
</dbReference>
<name>A0A7V4DYX0_DICTH</name>
<dbReference type="PROSITE" id="PS00758">
    <property type="entry name" value="ARGE_DAPE_CPG2_1"/>
    <property type="match status" value="1"/>
</dbReference>
<dbReference type="SUPFAM" id="SSF53187">
    <property type="entry name" value="Zn-dependent exopeptidases"/>
    <property type="match status" value="1"/>
</dbReference>
<dbReference type="Gene3D" id="3.30.70.360">
    <property type="match status" value="1"/>
</dbReference>
<feature type="binding site" evidence="8">
    <location>
        <position position="74"/>
    </location>
    <ligand>
        <name>Zn(2+)</name>
        <dbReference type="ChEBI" id="CHEBI:29105"/>
        <label>1</label>
    </ligand>
</feature>
<dbReference type="PIRSF" id="PIRSF001123">
    <property type="entry name" value="PepA_GA"/>
    <property type="match status" value="1"/>
</dbReference>
<dbReference type="GO" id="GO:0046872">
    <property type="term" value="F:metal ion binding"/>
    <property type="evidence" value="ECO:0007669"/>
    <property type="project" value="UniProtKB-UniRule"/>
</dbReference>
<dbReference type="Gene3D" id="3.40.630.10">
    <property type="entry name" value="Zn peptidases"/>
    <property type="match status" value="1"/>
</dbReference>
<dbReference type="PANTHER" id="PTHR42994:SF2">
    <property type="entry name" value="PEPTIDASE"/>
    <property type="match status" value="1"/>
</dbReference>
<dbReference type="SUPFAM" id="SSF55031">
    <property type="entry name" value="Bacterial exopeptidase dimerisation domain"/>
    <property type="match status" value="1"/>
</dbReference>
<reference evidence="10" key="1">
    <citation type="journal article" date="2020" name="mSystems">
        <title>Genome- and Community-Level Interaction Insights into Carbon Utilization and Element Cycling Functions of Hydrothermarchaeota in Hydrothermal Sediment.</title>
        <authorList>
            <person name="Zhou Z."/>
            <person name="Liu Y."/>
            <person name="Xu W."/>
            <person name="Pan J."/>
            <person name="Luo Z.H."/>
            <person name="Li M."/>
        </authorList>
    </citation>
    <scope>NUCLEOTIDE SEQUENCE [LARGE SCALE GENOMIC DNA]</scope>
    <source>
        <strain evidence="10">SpSt-70</strain>
    </source>
</reference>
<organism evidence="10">
    <name type="scientific">Dictyoglomus thermophilum</name>
    <dbReference type="NCBI Taxonomy" id="14"/>
    <lineage>
        <taxon>Bacteria</taxon>
        <taxon>Pseudomonadati</taxon>
        <taxon>Dictyoglomota</taxon>
        <taxon>Dictyoglomia</taxon>
        <taxon>Dictyoglomales</taxon>
        <taxon>Dictyoglomaceae</taxon>
        <taxon>Dictyoglomus</taxon>
    </lineage>
</organism>
<evidence type="ECO:0000313" key="10">
    <source>
        <dbReference type="EMBL" id="HGK23931.1"/>
    </source>
</evidence>
<dbReference type="Pfam" id="PF07687">
    <property type="entry name" value="M20_dimer"/>
    <property type="match status" value="1"/>
</dbReference>
<keyword evidence="6" id="KW-0482">Metalloprotease</keyword>
<evidence type="ECO:0000256" key="6">
    <source>
        <dbReference type="ARBA" id="ARBA00023049"/>
    </source>
</evidence>
<comment type="caution">
    <text evidence="10">The sequence shown here is derived from an EMBL/GenBank/DDBJ whole genome shotgun (WGS) entry which is preliminary data.</text>
</comment>
<gene>
    <name evidence="10" type="ORF">ENU78_05760</name>
</gene>
<dbReference type="GO" id="GO:0006508">
    <property type="term" value="P:proteolysis"/>
    <property type="evidence" value="ECO:0007669"/>
    <property type="project" value="UniProtKB-KW"/>
</dbReference>
<accession>A0A7V4DYX0</accession>
<evidence type="ECO:0000256" key="3">
    <source>
        <dbReference type="ARBA" id="ARBA00022723"/>
    </source>
</evidence>
<dbReference type="PROSITE" id="PS00759">
    <property type="entry name" value="ARGE_DAPE_CPG2_2"/>
    <property type="match status" value="1"/>
</dbReference>
<dbReference type="GO" id="GO:0004177">
    <property type="term" value="F:aminopeptidase activity"/>
    <property type="evidence" value="ECO:0007669"/>
    <property type="project" value="UniProtKB-UniRule"/>
</dbReference>
<evidence type="ECO:0000259" key="9">
    <source>
        <dbReference type="Pfam" id="PF07687"/>
    </source>
</evidence>